<reference evidence="2 3" key="1">
    <citation type="journal article" date="2013" name="Int. J. Syst. Evol. Microbiol.">
        <title>Kordia antarctica sp. nov., isolated from Antarctic seawater.</title>
        <authorList>
            <person name="Baek K."/>
            <person name="Choi A."/>
            <person name="Kang I."/>
            <person name="Lee K."/>
            <person name="Cho J.C."/>
        </authorList>
    </citation>
    <scope>NUCLEOTIDE SEQUENCE [LARGE SCALE GENOMIC DNA]</scope>
    <source>
        <strain evidence="2 3">IMCC3317</strain>
    </source>
</reference>
<accession>A0A7L4ZJ91</accession>
<gene>
    <name evidence="2" type="ORF">IMCC3317_16260</name>
</gene>
<dbReference type="AlphaFoldDB" id="A0A7L4ZJ91"/>
<dbReference type="Proteomes" id="UP000464657">
    <property type="component" value="Chromosome"/>
</dbReference>
<organism evidence="2 3">
    <name type="scientific">Kordia antarctica</name>
    <dbReference type="NCBI Taxonomy" id="1218801"/>
    <lineage>
        <taxon>Bacteria</taxon>
        <taxon>Pseudomonadati</taxon>
        <taxon>Bacteroidota</taxon>
        <taxon>Flavobacteriia</taxon>
        <taxon>Flavobacteriales</taxon>
        <taxon>Flavobacteriaceae</taxon>
        <taxon>Kordia</taxon>
    </lineage>
</organism>
<evidence type="ECO:0000259" key="1">
    <source>
        <dbReference type="Pfam" id="PF13648"/>
    </source>
</evidence>
<dbReference type="Pfam" id="PF13648">
    <property type="entry name" value="Lipocalin_4"/>
    <property type="match status" value="1"/>
</dbReference>
<dbReference type="OrthoDB" id="1139191at2"/>
<evidence type="ECO:0000313" key="3">
    <source>
        <dbReference type="Proteomes" id="UP000464657"/>
    </source>
</evidence>
<dbReference type="InterPro" id="IPR024311">
    <property type="entry name" value="Lipocalin-like"/>
</dbReference>
<sequence length="119" mass="13316">MKKALGLIFGLLLISCSNSEEYEKIAGEWNCTTWITESTGADRCRDNVYFNFKGDKTYDSKIGGQEESGTYKIANGLLYSTPKGKLEIGVEITTLNTDTLQFVMSRSGEKEILTLLRKK</sequence>
<keyword evidence="3" id="KW-1185">Reference proteome</keyword>
<name>A0A7L4ZJ91_9FLAO</name>
<dbReference type="EMBL" id="CP019288">
    <property type="protein sequence ID" value="QHI36266.1"/>
    <property type="molecule type" value="Genomic_DNA"/>
</dbReference>
<dbReference type="PROSITE" id="PS51257">
    <property type="entry name" value="PROKAR_LIPOPROTEIN"/>
    <property type="match status" value="1"/>
</dbReference>
<protein>
    <recommendedName>
        <fullName evidence="1">Lipocalin-like domain-containing protein</fullName>
    </recommendedName>
</protein>
<proteinExistence type="predicted"/>
<dbReference type="KEGG" id="kan:IMCC3317_16260"/>
<evidence type="ECO:0000313" key="2">
    <source>
        <dbReference type="EMBL" id="QHI36266.1"/>
    </source>
</evidence>
<dbReference type="RefSeq" id="WP_160128987.1">
    <property type="nucleotide sequence ID" value="NZ_CP019288.1"/>
</dbReference>
<feature type="domain" description="Lipocalin-like" evidence="1">
    <location>
        <begin position="25"/>
        <end position="102"/>
    </location>
</feature>